<reference evidence="2 3" key="1">
    <citation type="journal article" date="2021" name="bioRxiv">
        <title>The Gossypium anomalum genome as a resource for cotton improvement and evolutionary analysis of hybrid incompatibility.</title>
        <authorList>
            <person name="Grover C.E."/>
            <person name="Yuan D."/>
            <person name="Arick M.A."/>
            <person name="Miller E.R."/>
            <person name="Hu G."/>
            <person name="Peterson D.G."/>
            <person name="Wendel J.F."/>
            <person name="Udall J.A."/>
        </authorList>
    </citation>
    <scope>NUCLEOTIDE SEQUENCE [LARGE SCALE GENOMIC DNA]</scope>
    <source>
        <strain evidence="2">JFW-Udall</strain>
        <tissue evidence="2">Leaf</tissue>
    </source>
</reference>
<dbReference type="PANTHER" id="PTHR31901">
    <property type="entry name" value="GH3 DOMAIN-CONTAINING PROTEIN"/>
    <property type="match status" value="1"/>
</dbReference>
<dbReference type="Pfam" id="PF03321">
    <property type="entry name" value="GH3"/>
    <property type="match status" value="2"/>
</dbReference>
<dbReference type="AlphaFoldDB" id="A0A8J5YJ71"/>
<feature type="transmembrane region" description="Helical" evidence="1">
    <location>
        <begin position="334"/>
        <end position="355"/>
    </location>
</feature>
<dbReference type="EMBL" id="JAHUZN010000006">
    <property type="protein sequence ID" value="KAG8490571.1"/>
    <property type="molecule type" value="Genomic_DNA"/>
</dbReference>
<proteinExistence type="predicted"/>
<dbReference type="GO" id="GO:0016881">
    <property type="term" value="F:acid-amino acid ligase activity"/>
    <property type="evidence" value="ECO:0007669"/>
    <property type="project" value="TreeGrafter"/>
</dbReference>
<dbReference type="OrthoDB" id="985300at2759"/>
<keyword evidence="1" id="KW-0812">Transmembrane</keyword>
<name>A0A8J5YJ71_9ROSI</name>
<dbReference type="InterPro" id="IPR004993">
    <property type="entry name" value="GH3"/>
</dbReference>
<evidence type="ECO:0000313" key="3">
    <source>
        <dbReference type="Proteomes" id="UP000701853"/>
    </source>
</evidence>
<organism evidence="2 3">
    <name type="scientific">Gossypium anomalum</name>
    <dbReference type="NCBI Taxonomy" id="47600"/>
    <lineage>
        <taxon>Eukaryota</taxon>
        <taxon>Viridiplantae</taxon>
        <taxon>Streptophyta</taxon>
        <taxon>Embryophyta</taxon>
        <taxon>Tracheophyta</taxon>
        <taxon>Spermatophyta</taxon>
        <taxon>Magnoliopsida</taxon>
        <taxon>eudicotyledons</taxon>
        <taxon>Gunneridae</taxon>
        <taxon>Pentapetalae</taxon>
        <taxon>rosids</taxon>
        <taxon>malvids</taxon>
        <taxon>Malvales</taxon>
        <taxon>Malvaceae</taxon>
        <taxon>Malvoideae</taxon>
        <taxon>Gossypium</taxon>
    </lineage>
</organism>
<evidence type="ECO:0000313" key="2">
    <source>
        <dbReference type="EMBL" id="KAG8490571.1"/>
    </source>
</evidence>
<dbReference type="PANTHER" id="PTHR31901:SF5">
    <property type="entry name" value="JASMONOYL--L-AMINO ACID SYNTHETASE JAR1"/>
    <property type="match status" value="1"/>
</dbReference>
<dbReference type="Proteomes" id="UP000701853">
    <property type="component" value="Chromosome 6"/>
</dbReference>
<accession>A0A8J5YJ71</accession>
<keyword evidence="1" id="KW-0472">Membrane</keyword>
<keyword evidence="1" id="KW-1133">Transmembrane helix</keyword>
<sequence length="377" mass="44002">MEILDVEKVIADFEVMTKDVENVQRETLKMILEENGCVEIWDSMAELTLKASRLVFLSSLTRTWSLIFNELLMPFLSAPKFMPFNDGLMETNLRIYQSSFAFKNREFPIENGKALQFIYSSKQSEKKWGLFAGTTTTNVFRNSQFKKAMKVKQSECCSPDDVILGPDFHQYLYCHLLCGQPNPELADLIEKKCSGSSNWYGLIHELFPNVKYIYGIMTRSRELYLKRSRHYVTDVPLIIVDYEVNCKNINPSLPPELATYVCFLILRILTSICKKMVMFLSFSMEPKPVGFTEVKVGEEYEVIITSFASTLNFSPCDSDNFFALFVYSHFEDRLILVQFFSFLYFFVFVTACIVLNKFFKLRHFRSSWFRQSRTLFI</sequence>
<comment type="caution">
    <text evidence="2">The sequence shown here is derived from an EMBL/GenBank/DDBJ whole genome shotgun (WGS) entry which is preliminary data.</text>
</comment>
<keyword evidence="3" id="KW-1185">Reference proteome</keyword>
<gene>
    <name evidence="2" type="ORF">CXB51_013724</name>
</gene>
<evidence type="ECO:0000256" key="1">
    <source>
        <dbReference type="SAM" id="Phobius"/>
    </source>
</evidence>
<dbReference type="GO" id="GO:0005737">
    <property type="term" value="C:cytoplasm"/>
    <property type="evidence" value="ECO:0007669"/>
    <property type="project" value="TreeGrafter"/>
</dbReference>
<protein>
    <submittedName>
        <fullName evidence="2">Uncharacterized protein</fullName>
    </submittedName>
</protein>